<evidence type="ECO:0000313" key="2">
    <source>
        <dbReference type="Proteomes" id="UP000729402"/>
    </source>
</evidence>
<gene>
    <name evidence="1" type="ORF">GUJ93_ZPchr0004g38158</name>
</gene>
<comment type="caution">
    <text evidence="1">The sequence shown here is derived from an EMBL/GenBank/DDBJ whole genome shotgun (WGS) entry which is preliminary data.</text>
</comment>
<dbReference type="EMBL" id="JAAALK010000285">
    <property type="protein sequence ID" value="KAG8065731.1"/>
    <property type="molecule type" value="Genomic_DNA"/>
</dbReference>
<protein>
    <submittedName>
        <fullName evidence="1">Uncharacterized protein</fullName>
    </submittedName>
</protein>
<keyword evidence="2" id="KW-1185">Reference proteome</keyword>
<organism evidence="1 2">
    <name type="scientific">Zizania palustris</name>
    <name type="common">Northern wild rice</name>
    <dbReference type="NCBI Taxonomy" id="103762"/>
    <lineage>
        <taxon>Eukaryota</taxon>
        <taxon>Viridiplantae</taxon>
        <taxon>Streptophyta</taxon>
        <taxon>Embryophyta</taxon>
        <taxon>Tracheophyta</taxon>
        <taxon>Spermatophyta</taxon>
        <taxon>Magnoliopsida</taxon>
        <taxon>Liliopsida</taxon>
        <taxon>Poales</taxon>
        <taxon>Poaceae</taxon>
        <taxon>BOP clade</taxon>
        <taxon>Oryzoideae</taxon>
        <taxon>Oryzeae</taxon>
        <taxon>Zizaniinae</taxon>
        <taxon>Zizania</taxon>
    </lineage>
</organism>
<name>A0A8J5VP71_ZIZPA</name>
<proteinExistence type="predicted"/>
<sequence>MKAPESYPLFLEVVVGQFEGLEDADDVQEKCYYMDVWYPSFFDPPVFCTGLLQVRYLRPVLHNQCLIRSLQFQISKAMGCY</sequence>
<evidence type="ECO:0000313" key="1">
    <source>
        <dbReference type="EMBL" id="KAG8065731.1"/>
    </source>
</evidence>
<dbReference type="Proteomes" id="UP000729402">
    <property type="component" value="Unassembled WGS sequence"/>
</dbReference>
<reference evidence="1" key="2">
    <citation type="submission" date="2021-02" db="EMBL/GenBank/DDBJ databases">
        <authorList>
            <person name="Kimball J.A."/>
            <person name="Haas M.W."/>
            <person name="Macchietto M."/>
            <person name="Kono T."/>
            <person name="Duquette J."/>
            <person name="Shao M."/>
        </authorList>
    </citation>
    <scope>NUCLEOTIDE SEQUENCE</scope>
    <source>
        <tissue evidence="1">Fresh leaf tissue</tissue>
    </source>
</reference>
<dbReference type="AlphaFoldDB" id="A0A8J5VP71"/>
<reference evidence="1" key="1">
    <citation type="journal article" date="2021" name="bioRxiv">
        <title>Whole Genome Assembly and Annotation of Northern Wild Rice, Zizania palustris L., Supports a Whole Genome Duplication in the Zizania Genus.</title>
        <authorList>
            <person name="Haas M."/>
            <person name="Kono T."/>
            <person name="Macchietto M."/>
            <person name="Millas R."/>
            <person name="McGilp L."/>
            <person name="Shao M."/>
            <person name="Duquette J."/>
            <person name="Hirsch C.N."/>
            <person name="Kimball J."/>
        </authorList>
    </citation>
    <scope>NUCLEOTIDE SEQUENCE</scope>
    <source>
        <tissue evidence="1">Fresh leaf tissue</tissue>
    </source>
</reference>
<accession>A0A8J5VP71</accession>